<evidence type="ECO:0000313" key="2">
    <source>
        <dbReference type="Proteomes" id="UP001370348"/>
    </source>
</evidence>
<protein>
    <recommendedName>
        <fullName evidence="3">Fe2OG dioxygenase domain-containing protein</fullName>
    </recommendedName>
</protein>
<dbReference type="RefSeq" id="WP_394822958.1">
    <property type="nucleotide sequence ID" value="NZ_CP089984.1"/>
</dbReference>
<name>A0ABZ2LW28_9BACT</name>
<dbReference type="EMBL" id="CP089984">
    <property type="protein sequence ID" value="WXB13335.1"/>
    <property type="molecule type" value="Genomic_DNA"/>
</dbReference>
<keyword evidence="2" id="KW-1185">Reference proteome</keyword>
<sequence>MAPRPGRSLAKRRISRAHEPELYAALSLVLRDPTSELVAKSGIAHLRKAGILVRANDKPIWPRYACLSKRPTPSGFGALPRGAHEKSSLAARLSYLPPAAIPLLANPVYFARPPDAVIADPVTGLPFPYWLGHRTGTTQAAPRPCCIDIGILRAISRVAPGLGRRDVDGARRAWKAFVVASRRHLHENGFTNLSGVIPSLHLASLRRYGRALVRGGFLEWNEDERRLWRHGDGVASVFHHVLTPLVATLAGEEIEPSYTFLSAFRRGGILRKHTDRAQCEYTVSLLLDFEPFSRGIFPWPIVLELPPAAGKPRRVTIRQRIGDMLVFRGQELPHRRPRLRAGSAIHLLFHYVKSSFRGSRH</sequence>
<evidence type="ECO:0008006" key="3">
    <source>
        <dbReference type="Google" id="ProtNLM"/>
    </source>
</evidence>
<evidence type="ECO:0000313" key="1">
    <source>
        <dbReference type="EMBL" id="WXB13335.1"/>
    </source>
</evidence>
<dbReference type="Proteomes" id="UP001370348">
    <property type="component" value="Chromosome"/>
</dbReference>
<proteinExistence type="predicted"/>
<accession>A0ABZ2LW28</accession>
<gene>
    <name evidence="1" type="ORF">LZC94_36515</name>
</gene>
<reference evidence="1 2" key="1">
    <citation type="submission" date="2021-12" db="EMBL/GenBank/DDBJ databases">
        <title>Discovery of the Pendulisporaceae a myxobacterial family with distinct sporulation behavior and unique specialized metabolism.</title>
        <authorList>
            <person name="Garcia R."/>
            <person name="Popoff A."/>
            <person name="Bader C.D."/>
            <person name="Loehr J."/>
            <person name="Walesch S."/>
            <person name="Walt C."/>
            <person name="Boldt J."/>
            <person name="Bunk B."/>
            <person name="Haeckl F.J.F.P.J."/>
            <person name="Gunesch A.P."/>
            <person name="Birkelbach J."/>
            <person name="Nuebel U."/>
            <person name="Pietschmann T."/>
            <person name="Bach T."/>
            <person name="Mueller R."/>
        </authorList>
    </citation>
    <scope>NUCLEOTIDE SEQUENCE [LARGE SCALE GENOMIC DNA]</scope>
    <source>
        <strain evidence="1 2">MSr11954</strain>
    </source>
</reference>
<organism evidence="1 2">
    <name type="scientific">Pendulispora albinea</name>
    <dbReference type="NCBI Taxonomy" id="2741071"/>
    <lineage>
        <taxon>Bacteria</taxon>
        <taxon>Pseudomonadati</taxon>
        <taxon>Myxococcota</taxon>
        <taxon>Myxococcia</taxon>
        <taxon>Myxococcales</taxon>
        <taxon>Sorangiineae</taxon>
        <taxon>Pendulisporaceae</taxon>
        <taxon>Pendulispora</taxon>
    </lineage>
</organism>